<sequence>MAVDQLPGRVREFTDYLNGLMTRLDHGSGWCAVFWQRDPEGMQACLEGLEMPPWDVVEALLQDLAGEYGPGAAVAEQERARALHAAALAAYDARPGARDALGDRLDVMLREQKYAAERLAGLGRALASVTDPEQDRVLRLDLAWARDDHERATARCAELRARMEKVESSPPAAVADAAPAAVPSVPAVPKQRKRRRGSARFAGMVEEEAGAAPVAEVVPVAGSVPRGARFAGADEGAVRVPSAESEAVVDEGVRRQVGGVVAALLRLRREGRSGEAHVLLVEAAYWPAAWYPLLAVELERAGLGADWATLLWEAASLPADRLVAAADALVAAGRAGDGQQILRQGVVRPAEEIGVAVLGLVGAGRRREVGALLDACVRMRTPEEAARSAVPDPQTLVPLLLEAARQVSEERHWDVLHALRVAGLTV</sequence>
<accession>A0ABW2WHG5</accession>
<proteinExistence type="predicted"/>
<organism evidence="1 2">
    <name type="scientific">Streptomyces flavalbus</name>
    <dbReference type="NCBI Taxonomy" id="2665155"/>
    <lineage>
        <taxon>Bacteria</taxon>
        <taxon>Bacillati</taxon>
        <taxon>Actinomycetota</taxon>
        <taxon>Actinomycetes</taxon>
        <taxon>Kitasatosporales</taxon>
        <taxon>Streptomycetaceae</taxon>
        <taxon>Streptomyces</taxon>
    </lineage>
</organism>
<reference evidence="2" key="1">
    <citation type="journal article" date="2019" name="Int. J. Syst. Evol. Microbiol.">
        <title>The Global Catalogue of Microorganisms (GCM) 10K type strain sequencing project: providing services to taxonomists for standard genome sequencing and annotation.</title>
        <authorList>
            <consortium name="The Broad Institute Genomics Platform"/>
            <consortium name="The Broad Institute Genome Sequencing Center for Infectious Disease"/>
            <person name="Wu L."/>
            <person name="Ma J."/>
        </authorList>
    </citation>
    <scope>NUCLEOTIDE SEQUENCE [LARGE SCALE GENOMIC DNA]</scope>
    <source>
        <strain evidence="2">CGMCC 4.7400</strain>
    </source>
</reference>
<evidence type="ECO:0000313" key="1">
    <source>
        <dbReference type="EMBL" id="MFD0318229.1"/>
    </source>
</evidence>
<comment type="caution">
    <text evidence="1">The sequence shown here is derived from an EMBL/GenBank/DDBJ whole genome shotgun (WGS) entry which is preliminary data.</text>
</comment>
<dbReference type="RefSeq" id="WP_381614871.1">
    <property type="nucleotide sequence ID" value="NZ_JBHTEB010000001.1"/>
</dbReference>
<name>A0ABW2WHG5_9ACTN</name>
<evidence type="ECO:0000313" key="2">
    <source>
        <dbReference type="Proteomes" id="UP001597023"/>
    </source>
</evidence>
<dbReference type="EMBL" id="JBHTEB010000001">
    <property type="protein sequence ID" value="MFD0318229.1"/>
    <property type="molecule type" value="Genomic_DNA"/>
</dbReference>
<dbReference type="Proteomes" id="UP001597023">
    <property type="component" value="Unassembled WGS sequence"/>
</dbReference>
<evidence type="ECO:0008006" key="3">
    <source>
        <dbReference type="Google" id="ProtNLM"/>
    </source>
</evidence>
<keyword evidence="2" id="KW-1185">Reference proteome</keyword>
<gene>
    <name evidence="1" type="ORF">ACFQZ6_29270</name>
</gene>
<protein>
    <recommendedName>
        <fullName evidence="3">UL36 very large tegument protein</fullName>
    </recommendedName>
</protein>